<evidence type="ECO:0008006" key="3">
    <source>
        <dbReference type="Google" id="ProtNLM"/>
    </source>
</evidence>
<proteinExistence type="predicted"/>
<name>A0ABZ1CM06_9PROT</name>
<dbReference type="Proteomes" id="UP001334732">
    <property type="component" value="Chromosome"/>
</dbReference>
<dbReference type="RefSeq" id="WP_324780956.1">
    <property type="nucleotide sequence ID" value="NZ_CP141769.1"/>
</dbReference>
<evidence type="ECO:0000313" key="2">
    <source>
        <dbReference type="Proteomes" id="UP001334732"/>
    </source>
</evidence>
<sequence>MLKQRKTRRGLALVLVVLGGVLMALAPDIWWGLLVLALGVAVELAGIALEHKA</sequence>
<reference evidence="1 2" key="1">
    <citation type="submission" date="2023-12" db="EMBL/GenBank/DDBJ databases">
        <title>Thiobacillus sedimentum sp. nov., a chemolithoautotrophic sulfur-oxidizing bacterium isolated from freshwater sediment.</title>
        <authorList>
            <person name="Luo J."/>
            <person name="Dai C."/>
        </authorList>
    </citation>
    <scope>NUCLEOTIDE SEQUENCE [LARGE SCALE GENOMIC DNA]</scope>
    <source>
        <strain evidence="1 2">SCUT-2</strain>
    </source>
</reference>
<keyword evidence="2" id="KW-1185">Reference proteome</keyword>
<organism evidence="1 2">
    <name type="scientific">Thiobacillus sedimenti</name>
    <dbReference type="NCBI Taxonomy" id="3110231"/>
    <lineage>
        <taxon>Bacteria</taxon>
        <taxon>Pseudomonadati</taxon>
        <taxon>Pseudomonadota</taxon>
        <taxon>Betaproteobacteria</taxon>
        <taxon>Nitrosomonadales</taxon>
        <taxon>Thiobacillaceae</taxon>
        <taxon>Thiobacillus</taxon>
    </lineage>
</organism>
<dbReference type="EMBL" id="CP141769">
    <property type="protein sequence ID" value="WRS40426.1"/>
    <property type="molecule type" value="Genomic_DNA"/>
</dbReference>
<evidence type="ECO:0000313" key="1">
    <source>
        <dbReference type="EMBL" id="WRS40426.1"/>
    </source>
</evidence>
<gene>
    <name evidence="1" type="ORF">VA613_06010</name>
</gene>
<accession>A0ABZ1CM06</accession>
<protein>
    <recommendedName>
        <fullName evidence="3">Phosphatidate cytidylyltransferase</fullName>
    </recommendedName>
</protein>